<feature type="domain" description="TadE-like" evidence="2">
    <location>
        <begin position="13"/>
        <end position="54"/>
    </location>
</feature>
<feature type="transmembrane region" description="Helical" evidence="1">
    <location>
        <begin position="20"/>
        <end position="41"/>
    </location>
</feature>
<name>A0ABR9BMC3_9GAMM</name>
<evidence type="ECO:0000256" key="1">
    <source>
        <dbReference type="SAM" id="Phobius"/>
    </source>
</evidence>
<dbReference type="InterPro" id="IPR012495">
    <property type="entry name" value="TadE-like_dom"/>
</dbReference>
<evidence type="ECO:0000313" key="3">
    <source>
        <dbReference type="EMBL" id="MBD8513461.1"/>
    </source>
</evidence>
<protein>
    <submittedName>
        <fullName evidence="3">Pilus assembly protein</fullName>
    </submittedName>
</protein>
<gene>
    <name evidence="3" type="ORF">IFO68_12345</name>
</gene>
<comment type="caution">
    <text evidence="3">The sequence shown here is derived from an EMBL/GenBank/DDBJ whole genome shotgun (WGS) entry which is preliminary data.</text>
</comment>
<keyword evidence="1" id="KW-0472">Membrane</keyword>
<dbReference type="RefSeq" id="WP_192016153.1">
    <property type="nucleotide sequence ID" value="NZ_JACYTP010000007.1"/>
</dbReference>
<proteinExistence type="predicted"/>
<evidence type="ECO:0000313" key="4">
    <source>
        <dbReference type="Proteomes" id="UP000649768"/>
    </source>
</evidence>
<dbReference type="Proteomes" id="UP000649768">
    <property type="component" value="Unassembled WGS sequence"/>
</dbReference>
<dbReference type="Pfam" id="PF07811">
    <property type="entry name" value="TadE"/>
    <property type="match status" value="1"/>
</dbReference>
<reference evidence="3 4" key="1">
    <citation type="submission" date="2020-09" db="EMBL/GenBank/DDBJ databases">
        <title>Photobacterium sp. CAU 1568 isolated from sand of Sido Beach.</title>
        <authorList>
            <person name="Kim W."/>
        </authorList>
    </citation>
    <scope>NUCLEOTIDE SEQUENCE [LARGE SCALE GENOMIC DNA]</scope>
    <source>
        <strain evidence="3 4">CAU 1568</strain>
    </source>
</reference>
<keyword evidence="1" id="KW-1133">Transmembrane helix</keyword>
<keyword evidence="1" id="KW-0812">Transmembrane</keyword>
<accession>A0ABR9BMC3</accession>
<organism evidence="3 4">
    <name type="scientific">Photobacterium arenosum</name>
    <dbReference type="NCBI Taxonomy" id="2774143"/>
    <lineage>
        <taxon>Bacteria</taxon>
        <taxon>Pseudomonadati</taxon>
        <taxon>Pseudomonadota</taxon>
        <taxon>Gammaproteobacteria</taxon>
        <taxon>Vibrionales</taxon>
        <taxon>Vibrionaceae</taxon>
        <taxon>Photobacterium</taxon>
    </lineage>
</organism>
<dbReference type="EMBL" id="JACYTP010000007">
    <property type="protein sequence ID" value="MBD8513461.1"/>
    <property type="molecule type" value="Genomic_DNA"/>
</dbReference>
<evidence type="ECO:0000259" key="2">
    <source>
        <dbReference type="Pfam" id="PF07811"/>
    </source>
</evidence>
<sequence length="159" mass="17662">MHQPVQTSCRQRGVVSVEMAFLLPVFIGLLLLFADVVRVHWQYSTLEHAMRRVLREHMVDSVRGGLPSATVLKQDIQASLIGKPDFSLSVTRFGSLAEMLQADGGLAPDEAIPLAPSDPVLRVTAVLKPAMTVYPLFFAKARTLEYRTTLIMLSDRMPE</sequence>
<keyword evidence="4" id="KW-1185">Reference proteome</keyword>